<gene>
    <name evidence="1" type="ORF">DAPK24_028050</name>
</gene>
<evidence type="ECO:0008006" key="3">
    <source>
        <dbReference type="Google" id="ProtNLM"/>
    </source>
</evidence>
<organism evidence="1 2">
    <name type="scientific">Pichia kluyveri</name>
    <name type="common">Yeast</name>
    <dbReference type="NCBI Taxonomy" id="36015"/>
    <lineage>
        <taxon>Eukaryota</taxon>
        <taxon>Fungi</taxon>
        <taxon>Dikarya</taxon>
        <taxon>Ascomycota</taxon>
        <taxon>Saccharomycotina</taxon>
        <taxon>Pichiomycetes</taxon>
        <taxon>Pichiales</taxon>
        <taxon>Pichiaceae</taxon>
        <taxon>Pichia</taxon>
    </lineage>
</organism>
<evidence type="ECO:0000313" key="2">
    <source>
        <dbReference type="Proteomes" id="UP001378960"/>
    </source>
</evidence>
<dbReference type="AlphaFoldDB" id="A0AAV5R4J3"/>
<keyword evidence="2" id="KW-1185">Reference proteome</keyword>
<protein>
    <recommendedName>
        <fullName evidence="3">DASH complex subunit DAD2</fullName>
    </recommendedName>
</protein>
<name>A0AAV5R4J3_PICKL</name>
<proteinExistence type="predicted"/>
<comment type="caution">
    <text evidence="1">The sequence shown here is derived from an EMBL/GenBank/DDBJ whole genome shotgun (WGS) entry which is preliminary data.</text>
</comment>
<evidence type="ECO:0000313" key="1">
    <source>
        <dbReference type="EMBL" id="GMM46230.1"/>
    </source>
</evidence>
<reference evidence="1 2" key="1">
    <citation type="journal article" date="2023" name="Elife">
        <title>Identification of key yeast species and microbe-microbe interactions impacting larval growth of Drosophila in the wild.</title>
        <authorList>
            <person name="Mure A."/>
            <person name="Sugiura Y."/>
            <person name="Maeda R."/>
            <person name="Honda K."/>
            <person name="Sakurai N."/>
            <person name="Takahashi Y."/>
            <person name="Watada M."/>
            <person name="Katoh T."/>
            <person name="Gotoh A."/>
            <person name="Gotoh Y."/>
            <person name="Taniguchi I."/>
            <person name="Nakamura K."/>
            <person name="Hayashi T."/>
            <person name="Katayama T."/>
            <person name="Uemura T."/>
            <person name="Hattori Y."/>
        </authorList>
    </citation>
    <scope>NUCLEOTIDE SEQUENCE [LARGE SCALE GENOMIC DNA]</scope>
    <source>
        <strain evidence="1 2">PK-24</strain>
    </source>
</reference>
<dbReference type="Proteomes" id="UP001378960">
    <property type="component" value="Unassembled WGS sequence"/>
</dbReference>
<sequence length="80" mass="8985">MNEDIGGDDAKVYSPLFLKLRAQSIKQVTELMDSTINSMYTLEKSIGKLNTSTSGMTSTARIWSSFYDPKMVEKLRKGDD</sequence>
<accession>A0AAV5R4J3</accession>
<dbReference type="EMBL" id="BTGB01000003">
    <property type="protein sequence ID" value="GMM46230.1"/>
    <property type="molecule type" value="Genomic_DNA"/>
</dbReference>